<dbReference type="PANTHER" id="PTHR10426:SF88">
    <property type="entry name" value="ADIPOCYTE PLASMA MEMBRANE-ASSOCIATED PROTEIN HEMOMUCIN-RELATED"/>
    <property type="match status" value="1"/>
</dbReference>
<dbReference type="InterPro" id="IPR018119">
    <property type="entry name" value="Strictosidine_synth_cons-reg"/>
</dbReference>
<keyword evidence="9" id="KW-1185">Reference proteome</keyword>
<comment type="caution">
    <text evidence="8">The sequence shown here is derived from an EMBL/GenBank/DDBJ whole genome shotgun (WGS) entry which is preliminary data.</text>
</comment>
<dbReference type="InterPro" id="IPR011042">
    <property type="entry name" value="6-blade_b-propeller_TolB-like"/>
</dbReference>
<dbReference type="Pfam" id="PF20067">
    <property type="entry name" value="SSL_N"/>
    <property type="match status" value="1"/>
</dbReference>
<dbReference type="Pfam" id="PF03088">
    <property type="entry name" value="Str_synth"/>
    <property type="match status" value="1"/>
</dbReference>
<keyword evidence="5" id="KW-0732">Signal</keyword>
<evidence type="ECO:0000256" key="3">
    <source>
        <dbReference type="ARBA" id="ARBA00022553"/>
    </source>
</evidence>
<dbReference type="Gene3D" id="2.120.10.30">
    <property type="entry name" value="TolB, C-terminal domain"/>
    <property type="match status" value="1"/>
</dbReference>
<protein>
    <recommendedName>
        <fullName evidence="7">Strictosidine synthase conserved region domain-containing protein</fullName>
    </recommendedName>
</protein>
<comment type="similarity">
    <text evidence="2">Belongs to the strictosidine synthase family.</text>
</comment>
<dbReference type="SUPFAM" id="SSF63829">
    <property type="entry name" value="Calcium-dependent phosphotriesterase"/>
    <property type="match status" value="1"/>
</dbReference>
<evidence type="ECO:0000313" key="8">
    <source>
        <dbReference type="EMBL" id="KAJ8764144.1"/>
    </source>
</evidence>
<evidence type="ECO:0000256" key="1">
    <source>
        <dbReference type="ARBA" id="ARBA00004116"/>
    </source>
</evidence>
<dbReference type="GO" id="GO:0009753">
    <property type="term" value="P:response to jasmonic acid"/>
    <property type="evidence" value="ECO:0007669"/>
    <property type="project" value="UniProtKB-ARBA"/>
</dbReference>
<evidence type="ECO:0000256" key="5">
    <source>
        <dbReference type="ARBA" id="ARBA00022729"/>
    </source>
</evidence>
<sequence length="373" mass="41449">MPRITSCSLATVAFSVVAPVFAAIIMYQLDSFDPAPFPVHEFTQLPLTAPAKNVRMLQGSEFVGFGKLQEPEDIAYDDKSGTIYTGCVDGWIKRVKLNDSAVGDSAVENLVNTGGRPLGVVLGPRNEVIVADAYKGLLNISLDGSVEVLTNEAEGVEFKLTDAAVIAEDGTIYFTDASHKHNLHDAWHDVLGGKPYGRLISFDPITRKSKVLVRDLYFANGIEISPNQDYVVFCETPMRRCRKYYIQGKDKGRVESFIENLPGLPDNIHYDGQGHYWIALATEFDRFWDLMYKYPVIRKCLAIIMKYNRNYAIAKNSGVFVLDLEGKPTAHYQDPGLTLISTGVKIGNHLYCGSIVYPYIISLDLTKHPAIPI</sequence>
<accession>A0AAV8TDR2</accession>
<evidence type="ECO:0000259" key="7">
    <source>
        <dbReference type="Pfam" id="PF03088"/>
    </source>
</evidence>
<dbReference type="GO" id="GO:0012505">
    <property type="term" value="C:endomembrane system"/>
    <property type="evidence" value="ECO:0007669"/>
    <property type="project" value="TreeGrafter"/>
</dbReference>
<keyword evidence="6" id="KW-0325">Glycoprotein</keyword>
<evidence type="ECO:0000313" key="9">
    <source>
        <dbReference type="Proteomes" id="UP001159364"/>
    </source>
</evidence>
<dbReference type="PANTHER" id="PTHR10426">
    <property type="entry name" value="STRICTOSIDINE SYNTHASE-RELATED"/>
    <property type="match status" value="1"/>
</dbReference>
<reference evidence="8 9" key="1">
    <citation type="submission" date="2021-09" db="EMBL/GenBank/DDBJ databases">
        <title>Genomic insights and catalytic innovation underlie evolution of tropane alkaloids biosynthesis.</title>
        <authorList>
            <person name="Wang Y.-J."/>
            <person name="Tian T."/>
            <person name="Huang J.-P."/>
            <person name="Huang S.-X."/>
        </authorList>
    </citation>
    <scope>NUCLEOTIDE SEQUENCE [LARGE SCALE GENOMIC DNA]</scope>
    <source>
        <strain evidence="8">KIB-2018</strain>
        <tissue evidence="8">Leaf</tissue>
    </source>
</reference>
<dbReference type="FunFam" id="2.120.10.30:FF:000073">
    <property type="entry name" value="Protein STRICTOSIDINE SYNTHASE-LIKE 6"/>
    <property type="match status" value="1"/>
</dbReference>
<keyword evidence="4" id="KW-0926">Vacuole</keyword>
<proteinExistence type="inferred from homology"/>
<organism evidence="8 9">
    <name type="scientific">Erythroxylum novogranatense</name>
    <dbReference type="NCBI Taxonomy" id="1862640"/>
    <lineage>
        <taxon>Eukaryota</taxon>
        <taxon>Viridiplantae</taxon>
        <taxon>Streptophyta</taxon>
        <taxon>Embryophyta</taxon>
        <taxon>Tracheophyta</taxon>
        <taxon>Spermatophyta</taxon>
        <taxon>Magnoliopsida</taxon>
        <taxon>eudicotyledons</taxon>
        <taxon>Gunneridae</taxon>
        <taxon>Pentapetalae</taxon>
        <taxon>rosids</taxon>
        <taxon>fabids</taxon>
        <taxon>Malpighiales</taxon>
        <taxon>Erythroxylaceae</taxon>
        <taxon>Erythroxylum</taxon>
    </lineage>
</organism>
<feature type="domain" description="Strictosidine synthase conserved region" evidence="7">
    <location>
        <begin position="165"/>
        <end position="248"/>
    </location>
</feature>
<dbReference type="EMBL" id="JAIWQS010000005">
    <property type="protein sequence ID" value="KAJ8764144.1"/>
    <property type="molecule type" value="Genomic_DNA"/>
</dbReference>
<name>A0AAV8TDR2_9ROSI</name>
<dbReference type="GO" id="GO:0016787">
    <property type="term" value="F:hydrolase activity"/>
    <property type="evidence" value="ECO:0007669"/>
    <property type="project" value="TreeGrafter"/>
</dbReference>
<dbReference type="GO" id="GO:0005773">
    <property type="term" value="C:vacuole"/>
    <property type="evidence" value="ECO:0007669"/>
    <property type="project" value="UniProtKB-SubCell"/>
</dbReference>
<evidence type="ECO:0000256" key="2">
    <source>
        <dbReference type="ARBA" id="ARBA00009191"/>
    </source>
</evidence>
<gene>
    <name evidence="8" type="ORF">K2173_005056</name>
</gene>
<evidence type="ECO:0000256" key="6">
    <source>
        <dbReference type="ARBA" id="ARBA00023180"/>
    </source>
</evidence>
<dbReference type="AlphaFoldDB" id="A0AAV8TDR2"/>
<comment type="subcellular location">
    <subcellularLocation>
        <location evidence="1">Vacuole</location>
    </subcellularLocation>
</comment>
<dbReference type="Proteomes" id="UP001159364">
    <property type="component" value="Linkage Group LG05"/>
</dbReference>
<evidence type="ECO:0000256" key="4">
    <source>
        <dbReference type="ARBA" id="ARBA00022554"/>
    </source>
</evidence>
<keyword evidence="3" id="KW-0597">Phosphoprotein</keyword>